<dbReference type="Proteomes" id="UP000276215">
    <property type="component" value="Unassembled WGS sequence"/>
</dbReference>
<dbReference type="EMBL" id="ML120361">
    <property type="protein sequence ID" value="RPB03802.1"/>
    <property type="molecule type" value="Genomic_DNA"/>
</dbReference>
<feature type="region of interest" description="Disordered" evidence="1">
    <location>
        <begin position="27"/>
        <end position="59"/>
    </location>
</feature>
<organism evidence="2 3">
    <name type="scientific">Choiromyces venosus 120613-1</name>
    <dbReference type="NCBI Taxonomy" id="1336337"/>
    <lineage>
        <taxon>Eukaryota</taxon>
        <taxon>Fungi</taxon>
        <taxon>Dikarya</taxon>
        <taxon>Ascomycota</taxon>
        <taxon>Pezizomycotina</taxon>
        <taxon>Pezizomycetes</taxon>
        <taxon>Pezizales</taxon>
        <taxon>Tuberaceae</taxon>
        <taxon>Choiromyces</taxon>
    </lineage>
</organism>
<dbReference type="AlphaFoldDB" id="A0A3N4K3M4"/>
<dbReference type="OrthoDB" id="10007757at2759"/>
<protein>
    <submittedName>
        <fullName evidence="2">Uncharacterized protein</fullName>
    </submittedName>
</protein>
<evidence type="ECO:0000256" key="1">
    <source>
        <dbReference type="SAM" id="MobiDB-lite"/>
    </source>
</evidence>
<sequence length="68" mass="7199">MQNNEQKTKISLRIEGPTSTIFEGTIRTSGHEVTTDSGGTHMCDGRNNNANPTPGGTITTAIDDAVHT</sequence>
<name>A0A3N4K3M4_9PEZI</name>
<accession>A0A3N4K3M4</accession>
<reference evidence="2 3" key="1">
    <citation type="journal article" date="2018" name="Nat. Ecol. Evol.">
        <title>Pezizomycetes genomes reveal the molecular basis of ectomycorrhizal truffle lifestyle.</title>
        <authorList>
            <person name="Murat C."/>
            <person name="Payen T."/>
            <person name="Noel B."/>
            <person name="Kuo A."/>
            <person name="Morin E."/>
            <person name="Chen J."/>
            <person name="Kohler A."/>
            <person name="Krizsan K."/>
            <person name="Balestrini R."/>
            <person name="Da Silva C."/>
            <person name="Montanini B."/>
            <person name="Hainaut M."/>
            <person name="Levati E."/>
            <person name="Barry K.W."/>
            <person name="Belfiori B."/>
            <person name="Cichocki N."/>
            <person name="Clum A."/>
            <person name="Dockter R.B."/>
            <person name="Fauchery L."/>
            <person name="Guy J."/>
            <person name="Iotti M."/>
            <person name="Le Tacon F."/>
            <person name="Lindquist E.A."/>
            <person name="Lipzen A."/>
            <person name="Malagnac F."/>
            <person name="Mello A."/>
            <person name="Molinier V."/>
            <person name="Miyauchi S."/>
            <person name="Poulain J."/>
            <person name="Riccioni C."/>
            <person name="Rubini A."/>
            <person name="Sitrit Y."/>
            <person name="Splivallo R."/>
            <person name="Traeger S."/>
            <person name="Wang M."/>
            <person name="Zifcakova L."/>
            <person name="Wipf D."/>
            <person name="Zambonelli A."/>
            <person name="Paolocci F."/>
            <person name="Nowrousian M."/>
            <person name="Ottonello S."/>
            <person name="Baldrian P."/>
            <person name="Spatafora J.W."/>
            <person name="Henrissat B."/>
            <person name="Nagy L.G."/>
            <person name="Aury J.M."/>
            <person name="Wincker P."/>
            <person name="Grigoriev I.V."/>
            <person name="Bonfante P."/>
            <person name="Martin F.M."/>
        </authorList>
    </citation>
    <scope>NUCLEOTIDE SEQUENCE [LARGE SCALE GENOMIC DNA]</scope>
    <source>
        <strain evidence="2 3">120613-1</strain>
    </source>
</reference>
<evidence type="ECO:0000313" key="2">
    <source>
        <dbReference type="EMBL" id="RPB03802.1"/>
    </source>
</evidence>
<evidence type="ECO:0000313" key="3">
    <source>
        <dbReference type="Proteomes" id="UP000276215"/>
    </source>
</evidence>
<keyword evidence="3" id="KW-1185">Reference proteome</keyword>
<proteinExistence type="predicted"/>
<gene>
    <name evidence="2" type="ORF">L873DRAFT_1800315</name>
</gene>
<feature type="compositionally biased region" description="Polar residues" evidence="1">
    <location>
        <begin position="46"/>
        <end position="59"/>
    </location>
</feature>